<dbReference type="InterPro" id="IPR036736">
    <property type="entry name" value="ACP-like_sf"/>
</dbReference>
<dbReference type="InterPro" id="IPR018376">
    <property type="entry name" value="Enoyl-CoA_hyd/isom_CS"/>
</dbReference>
<dbReference type="InterPro" id="IPR056395">
    <property type="entry name" value="WH_AprA"/>
</dbReference>
<dbReference type="PANTHER" id="PTHR43775">
    <property type="entry name" value="FATTY ACID SYNTHASE"/>
    <property type="match status" value="1"/>
</dbReference>
<dbReference type="GO" id="GO:0071770">
    <property type="term" value="P:DIM/DIP cell wall layer assembly"/>
    <property type="evidence" value="ECO:0007669"/>
    <property type="project" value="TreeGrafter"/>
</dbReference>
<dbReference type="GO" id="GO:0003857">
    <property type="term" value="F:(3S)-3-hydroxyacyl-CoA dehydrogenase (NAD+) activity"/>
    <property type="evidence" value="ECO:0007669"/>
    <property type="project" value="UniProtKB-EC"/>
</dbReference>
<feature type="region of interest" description="N-terminal hotdog fold" evidence="13">
    <location>
        <begin position="1487"/>
        <end position="1613"/>
    </location>
</feature>
<feature type="active site" description="Proton acceptor; for dehydratase activity" evidence="13">
    <location>
        <position position="4914"/>
    </location>
</feature>
<dbReference type="SUPFAM" id="SSF51735">
    <property type="entry name" value="NAD(P)-binding Rossmann-fold domains"/>
    <property type="match status" value="2"/>
</dbReference>
<dbReference type="PANTHER" id="PTHR43775:SF37">
    <property type="entry name" value="SI:DKEY-61P9.11"/>
    <property type="match status" value="1"/>
</dbReference>
<feature type="domain" description="Ketosynthase family 3 (KS3)" evidence="17">
    <location>
        <begin position="893"/>
        <end position="1312"/>
    </location>
</feature>
<dbReference type="InterPro" id="IPR056394">
    <property type="entry name" value="AprA-like_N"/>
</dbReference>
<dbReference type="Pfam" id="PF22336">
    <property type="entry name" value="RhiE-like_linker"/>
    <property type="match status" value="4"/>
</dbReference>
<dbReference type="PROSITE" id="PS51186">
    <property type="entry name" value="GNAT"/>
    <property type="match status" value="1"/>
</dbReference>
<dbReference type="InterPro" id="IPR020841">
    <property type="entry name" value="PKS_Beta-ketoAc_synthase_dom"/>
</dbReference>
<dbReference type="InterPro" id="IPR049490">
    <property type="entry name" value="C883_1060-like_KR_N"/>
</dbReference>
<dbReference type="Gene3D" id="3.40.47.10">
    <property type="match status" value="4"/>
</dbReference>
<dbReference type="PROSITE" id="PS50075">
    <property type="entry name" value="CARRIER"/>
    <property type="match status" value="5"/>
</dbReference>
<dbReference type="InterPro" id="IPR013968">
    <property type="entry name" value="PKS_KR"/>
</dbReference>
<dbReference type="Gene3D" id="3.10.129.120">
    <property type="match status" value="1"/>
</dbReference>
<keyword evidence="5" id="KW-0963">Cytoplasm</keyword>
<dbReference type="InterPro" id="IPR050091">
    <property type="entry name" value="PKS_NRPS_Biosynth_Enz"/>
</dbReference>
<dbReference type="GO" id="GO:0005737">
    <property type="term" value="C:cytoplasm"/>
    <property type="evidence" value="ECO:0007669"/>
    <property type="project" value="UniProtKB-SubCell"/>
</dbReference>
<evidence type="ECO:0000256" key="3">
    <source>
        <dbReference type="ARBA" id="ARBA00004789"/>
    </source>
</evidence>
<dbReference type="Pfam" id="PF23525">
    <property type="entry name" value="Methyltransf_36"/>
    <property type="match status" value="1"/>
</dbReference>
<organism evidence="19 20">
    <name type="scientific">Aquimarina muelleri</name>
    <dbReference type="NCBI Taxonomy" id="279356"/>
    <lineage>
        <taxon>Bacteria</taxon>
        <taxon>Pseudomonadati</taxon>
        <taxon>Bacteroidota</taxon>
        <taxon>Flavobacteriia</taxon>
        <taxon>Flavobacteriales</taxon>
        <taxon>Flavobacteriaceae</taxon>
        <taxon>Aquimarina</taxon>
    </lineage>
</organism>
<feature type="domain" description="Ketosynthase family 3 (KS3)" evidence="17">
    <location>
        <begin position="6241"/>
        <end position="6654"/>
    </location>
</feature>
<dbReference type="Gene3D" id="3.10.129.10">
    <property type="entry name" value="Hotdog Thioesterase"/>
    <property type="match status" value="1"/>
</dbReference>
<evidence type="ECO:0000313" key="20">
    <source>
        <dbReference type="Proteomes" id="UP000601108"/>
    </source>
</evidence>
<comment type="catalytic activity">
    <reaction evidence="11">
        <text>a (3S)-3-hydroxyacyl-CoA + NAD(+) = a 3-oxoacyl-CoA + NADH + H(+)</text>
        <dbReference type="Rhea" id="RHEA:22432"/>
        <dbReference type="ChEBI" id="CHEBI:15378"/>
        <dbReference type="ChEBI" id="CHEBI:57318"/>
        <dbReference type="ChEBI" id="CHEBI:57540"/>
        <dbReference type="ChEBI" id="CHEBI:57945"/>
        <dbReference type="ChEBI" id="CHEBI:90726"/>
        <dbReference type="EC" id="1.1.1.35"/>
    </reaction>
</comment>
<dbReference type="InterPro" id="IPR020806">
    <property type="entry name" value="PKS_PP-bd"/>
</dbReference>
<dbReference type="PROSITE" id="PS00606">
    <property type="entry name" value="KS3_1"/>
    <property type="match status" value="4"/>
</dbReference>
<dbReference type="InterPro" id="IPR054514">
    <property type="entry name" value="RhiE-like_linker"/>
</dbReference>
<feature type="region of interest" description="N-terminal hotdog fold" evidence="13">
    <location>
        <begin position="4885"/>
        <end position="5006"/>
    </location>
</feature>
<dbReference type="InterPro" id="IPR016039">
    <property type="entry name" value="Thiolase-like"/>
</dbReference>
<feature type="domain" description="PKS/mFAS DH" evidence="18">
    <location>
        <begin position="1487"/>
        <end position="1774"/>
    </location>
</feature>
<dbReference type="InterPro" id="IPR014030">
    <property type="entry name" value="Ketoacyl_synth_N"/>
</dbReference>
<dbReference type="InterPro" id="IPR049551">
    <property type="entry name" value="PKS_DH_C"/>
</dbReference>
<dbReference type="InterPro" id="IPR029063">
    <property type="entry name" value="SAM-dependent_MTases_sf"/>
</dbReference>
<dbReference type="Gene3D" id="3.40.50.720">
    <property type="entry name" value="NAD(P)-binding Rossmann-like Domain"/>
    <property type="match status" value="2"/>
</dbReference>
<evidence type="ECO:0000259" key="16">
    <source>
        <dbReference type="PROSITE" id="PS51186"/>
    </source>
</evidence>
<keyword evidence="9" id="KW-0521">NADP</keyword>
<keyword evidence="4" id="KW-0596">Phosphopantetheine</keyword>
<dbReference type="InterPro" id="IPR057326">
    <property type="entry name" value="KR_dom"/>
</dbReference>
<comment type="similarity">
    <text evidence="14">Belongs to the enoyl-CoA hydratase/isomerase family.</text>
</comment>
<keyword evidence="6" id="KW-0597">Phosphoprotein</keyword>
<comment type="function">
    <text evidence="1">Involved in some intermediate steps for the synthesis of the antibiotic polyketide bacillaene which is involved in secondary metabolism.</text>
</comment>
<feature type="region of interest" description="C-terminal hotdog fold" evidence="13">
    <location>
        <begin position="5020"/>
        <end position="5161"/>
    </location>
</feature>
<dbReference type="GO" id="GO:0006633">
    <property type="term" value="P:fatty acid biosynthetic process"/>
    <property type="evidence" value="ECO:0007669"/>
    <property type="project" value="InterPro"/>
</dbReference>
<evidence type="ECO:0000256" key="12">
    <source>
        <dbReference type="ARBA" id="ARBA00054155"/>
    </source>
</evidence>
<feature type="active site" description="Proton donor; for dehydratase activity" evidence="13">
    <location>
        <position position="5079"/>
    </location>
</feature>
<feature type="domain" description="PKS/mFAS DH" evidence="18">
    <location>
        <begin position="6849"/>
        <end position="7139"/>
    </location>
</feature>
<dbReference type="CDD" id="cd00833">
    <property type="entry name" value="PKS"/>
    <property type="match status" value="4"/>
</dbReference>
<dbReference type="Gene3D" id="3.40.630.30">
    <property type="match status" value="1"/>
</dbReference>
<feature type="active site" description="Proton acceptor; for dehydratase activity" evidence="13">
    <location>
        <position position="6878"/>
    </location>
</feature>
<dbReference type="SMART" id="SM00825">
    <property type="entry name" value="PKS_KS"/>
    <property type="match status" value="4"/>
</dbReference>
<feature type="domain" description="Carrier" evidence="15">
    <location>
        <begin position="4144"/>
        <end position="4218"/>
    </location>
</feature>
<dbReference type="InterPro" id="IPR014031">
    <property type="entry name" value="Ketoacyl_synth_C"/>
</dbReference>
<dbReference type="SUPFAM" id="SSF52096">
    <property type="entry name" value="ClpP/crotonase"/>
    <property type="match status" value="3"/>
</dbReference>
<dbReference type="CDD" id="cd02440">
    <property type="entry name" value="AdoMet_MTases"/>
    <property type="match status" value="1"/>
</dbReference>
<feature type="domain" description="Carrier" evidence="15">
    <location>
        <begin position="6098"/>
        <end position="6179"/>
    </location>
</feature>
<dbReference type="Pfam" id="PF21089">
    <property type="entry name" value="PKS_DH_N"/>
    <property type="match status" value="4"/>
</dbReference>
<dbReference type="InterPro" id="IPR049552">
    <property type="entry name" value="PKS_DH_N"/>
</dbReference>
<dbReference type="SMART" id="SM00826">
    <property type="entry name" value="PKS_DH"/>
    <property type="match status" value="3"/>
</dbReference>
<comment type="pathway">
    <text evidence="3">Antibiotic biosynthesis; bacillaene biosynthesis.</text>
</comment>
<dbReference type="GO" id="GO:0005886">
    <property type="term" value="C:plasma membrane"/>
    <property type="evidence" value="ECO:0007669"/>
    <property type="project" value="TreeGrafter"/>
</dbReference>
<evidence type="ECO:0000256" key="14">
    <source>
        <dbReference type="RuleBase" id="RU003707"/>
    </source>
</evidence>
<dbReference type="InterPro" id="IPR018201">
    <property type="entry name" value="Ketoacyl_synth_AS"/>
</dbReference>
<dbReference type="PROSITE" id="PS00166">
    <property type="entry name" value="ENOYL_COA_HYDRATASE"/>
    <property type="match status" value="1"/>
</dbReference>
<dbReference type="Pfam" id="PF23589">
    <property type="entry name" value="WHD_AprA"/>
    <property type="match status" value="1"/>
</dbReference>
<comment type="function">
    <text evidence="12">Involved in production of the polyketide antibiotic thailandamide.</text>
</comment>
<evidence type="ECO:0000256" key="8">
    <source>
        <dbReference type="ARBA" id="ARBA00022737"/>
    </source>
</evidence>
<evidence type="ECO:0000256" key="11">
    <source>
        <dbReference type="ARBA" id="ARBA00049556"/>
    </source>
</evidence>
<evidence type="ECO:0000256" key="4">
    <source>
        <dbReference type="ARBA" id="ARBA00022450"/>
    </source>
</evidence>
<evidence type="ECO:0000259" key="17">
    <source>
        <dbReference type="PROSITE" id="PS52004"/>
    </source>
</evidence>
<comment type="caution">
    <text evidence="13">Lacks conserved residue(s) required for the propagation of feature annotation.</text>
</comment>
<name>A0A918JWE0_9FLAO</name>
<dbReference type="Gene3D" id="3.40.50.150">
    <property type="entry name" value="Vaccinia Virus protein VP39"/>
    <property type="match status" value="1"/>
</dbReference>
<dbReference type="CDD" id="cd06558">
    <property type="entry name" value="crotonase-like"/>
    <property type="match status" value="2"/>
</dbReference>
<dbReference type="Proteomes" id="UP000601108">
    <property type="component" value="Unassembled WGS sequence"/>
</dbReference>
<feature type="domain" description="Ketosynthase family 3 (KS3)" evidence="17">
    <location>
        <begin position="2760"/>
        <end position="3183"/>
    </location>
</feature>
<feature type="domain" description="N-acetyltransferase" evidence="16">
    <location>
        <begin position="476"/>
        <end position="667"/>
    </location>
</feature>
<dbReference type="Gene3D" id="6.20.390.20">
    <property type="match status" value="1"/>
</dbReference>
<dbReference type="InterPro" id="IPR036291">
    <property type="entry name" value="NAD(P)-bd_dom_sf"/>
</dbReference>
<comment type="caution">
    <text evidence="19">The sequence shown here is derived from an EMBL/GenBank/DDBJ whole genome shotgun (WGS) entry which is preliminary data.</text>
</comment>
<dbReference type="SUPFAM" id="SSF53901">
    <property type="entry name" value="Thiolase-like"/>
    <property type="match status" value="4"/>
</dbReference>
<evidence type="ECO:0000256" key="13">
    <source>
        <dbReference type="PROSITE-ProRule" id="PRU01363"/>
    </source>
</evidence>
<feature type="domain" description="Carrier" evidence="15">
    <location>
        <begin position="696"/>
        <end position="770"/>
    </location>
</feature>
<dbReference type="SMART" id="SM01294">
    <property type="entry name" value="PKS_PP_betabranch"/>
    <property type="match status" value="2"/>
</dbReference>
<dbReference type="FunFam" id="3.40.47.10:FF:000019">
    <property type="entry name" value="Polyketide synthase type I"/>
    <property type="match status" value="3"/>
</dbReference>
<dbReference type="InterPro" id="IPR020807">
    <property type="entry name" value="PKS_DH"/>
</dbReference>
<dbReference type="InterPro" id="IPR056393">
    <property type="entry name" value="AprA-like_MT2"/>
</dbReference>
<keyword evidence="20" id="KW-1185">Reference proteome</keyword>
<dbReference type="Pfam" id="PF23526">
    <property type="entry name" value="AprA_N"/>
    <property type="match status" value="1"/>
</dbReference>
<dbReference type="Gene3D" id="1.10.1200.10">
    <property type="entry name" value="ACP-like"/>
    <property type="match status" value="5"/>
</dbReference>
<dbReference type="SUPFAM" id="SSF47336">
    <property type="entry name" value="ACP-like"/>
    <property type="match status" value="5"/>
</dbReference>
<dbReference type="SUPFAM" id="SSF53335">
    <property type="entry name" value="S-adenosyl-L-methionine-dependent methyltransferases"/>
    <property type="match status" value="1"/>
</dbReference>
<evidence type="ECO:0000256" key="7">
    <source>
        <dbReference type="ARBA" id="ARBA00022679"/>
    </source>
</evidence>
<dbReference type="Pfam" id="PF21394">
    <property type="entry name" value="Beta-ketacyl_N"/>
    <property type="match status" value="1"/>
</dbReference>
<feature type="domain" description="Carrier" evidence="15">
    <location>
        <begin position="2629"/>
        <end position="2703"/>
    </location>
</feature>
<dbReference type="InterPro" id="IPR006162">
    <property type="entry name" value="Ppantetheine_attach_site"/>
</dbReference>
<dbReference type="SMART" id="SM00823">
    <property type="entry name" value="PKS_PP"/>
    <property type="match status" value="5"/>
</dbReference>
<dbReference type="Gene3D" id="1.10.1240.100">
    <property type="match status" value="4"/>
</dbReference>
<feature type="region of interest" description="C-terminal hotdog fold" evidence="13">
    <location>
        <begin position="6990"/>
        <end position="7139"/>
    </location>
</feature>
<feature type="domain" description="Ketosynthase family 3 (KS3)" evidence="17">
    <location>
        <begin position="4269"/>
        <end position="4693"/>
    </location>
</feature>
<evidence type="ECO:0000259" key="18">
    <source>
        <dbReference type="PROSITE" id="PS52019"/>
    </source>
</evidence>
<dbReference type="InterPro" id="IPR042104">
    <property type="entry name" value="PKS_dehydratase_sf"/>
</dbReference>
<dbReference type="SMART" id="SM00822">
    <property type="entry name" value="PKS_KR"/>
    <property type="match status" value="2"/>
</dbReference>
<dbReference type="InterPro" id="IPR009081">
    <property type="entry name" value="PP-bd_ACP"/>
</dbReference>
<feature type="active site" description="Proton donor; for dehydratase activity" evidence="13">
    <location>
        <position position="7052"/>
    </location>
</feature>
<dbReference type="Pfam" id="PF00550">
    <property type="entry name" value="PP-binding"/>
    <property type="match status" value="5"/>
</dbReference>
<dbReference type="InterPro" id="IPR029045">
    <property type="entry name" value="ClpP/crotonase-like_dom_sf"/>
</dbReference>
<dbReference type="GO" id="GO:0031177">
    <property type="term" value="F:phosphopantetheine binding"/>
    <property type="evidence" value="ECO:0007669"/>
    <property type="project" value="InterPro"/>
</dbReference>
<dbReference type="Pfam" id="PF00378">
    <property type="entry name" value="ECH_1"/>
    <property type="match status" value="3"/>
</dbReference>
<evidence type="ECO:0000256" key="10">
    <source>
        <dbReference type="ARBA" id="ARBA00023268"/>
    </source>
</evidence>
<dbReference type="PROSITE" id="PS00012">
    <property type="entry name" value="PHOSPHOPANTETHEINE"/>
    <property type="match status" value="1"/>
</dbReference>
<dbReference type="Pfam" id="PF14765">
    <property type="entry name" value="PS-DH"/>
    <property type="match status" value="4"/>
</dbReference>
<evidence type="ECO:0000256" key="2">
    <source>
        <dbReference type="ARBA" id="ARBA00004496"/>
    </source>
</evidence>
<dbReference type="Pfam" id="PF00109">
    <property type="entry name" value="ketoacyl-synt"/>
    <property type="match status" value="4"/>
</dbReference>
<dbReference type="Gene3D" id="3.10.129.110">
    <property type="entry name" value="Polyketide synthase dehydratase"/>
    <property type="match status" value="3"/>
</dbReference>
<reference evidence="19 20" key="1">
    <citation type="journal article" date="2014" name="Int. J. Syst. Evol. Microbiol.">
        <title>Complete genome sequence of Corynebacterium casei LMG S-19264T (=DSM 44701T), isolated from a smear-ripened cheese.</title>
        <authorList>
            <consortium name="US DOE Joint Genome Institute (JGI-PGF)"/>
            <person name="Walter F."/>
            <person name="Albersmeier A."/>
            <person name="Kalinowski J."/>
            <person name="Ruckert C."/>
        </authorList>
    </citation>
    <scope>NUCLEOTIDE SEQUENCE [LARGE SCALE GENOMIC DNA]</scope>
    <source>
        <strain evidence="19 20">KCTC 12285</strain>
    </source>
</reference>
<dbReference type="InterPro" id="IPR013217">
    <property type="entry name" value="Methyltransf_12"/>
</dbReference>
<dbReference type="EMBL" id="BMWS01000022">
    <property type="protein sequence ID" value="GGX26855.1"/>
    <property type="molecule type" value="Genomic_DNA"/>
</dbReference>
<dbReference type="PROSITE" id="PS52004">
    <property type="entry name" value="KS3_2"/>
    <property type="match status" value="4"/>
</dbReference>
<dbReference type="NCBIfam" id="NF005496">
    <property type="entry name" value="PRK07110.1"/>
    <property type="match status" value="1"/>
</dbReference>
<keyword evidence="7" id="KW-0808">Transferase</keyword>
<feature type="domain" description="Carrier" evidence="15">
    <location>
        <begin position="788"/>
        <end position="865"/>
    </location>
</feature>
<dbReference type="InterPro" id="IPR000182">
    <property type="entry name" value="GNAT_dom"/>
</dbReference>
<accession>A0A918JWE0</accession>
<dbReference type="PROSITE" id="PS52019">
    <property type="entry name" value="PKS_MFAS_DH"/>
    <property type="match status" value="3"/>
</dbReference>
<dbReference type="InterPro" id="IPR001753">
    <property type="entry name" value="Enoyl-CoA_hydra/iso"/>
</dbReference>
<dbReference type="FunFam" id="3.40.50.150:FF:000650">
    <property type="entry name" value="Polyketide synthase RzxC"/>
    <property type="match status" value="1"/>
</dbReference>
<gene>
    <name evidence="19" type="ORF">GCM10007384_30090</name>
</gene>
<sequence>MFTLLEGSKFHKRTWLTKQLNANEGYFSIALQSLESLGWLEKNNKDAYRLTKQADKNLFDLNLTSLYAVEPENLIQKVTYARELSKKIDKILLKDVVKNTLTKQLINGAILLPLVTGIKYLDILFSEKDRDNFCEVLEQVDKKLAQSIEKLFVQENWLSAETRYLTAQGRNLLQAEVLDDIVSYRSMLHTINDLLFSEKKYVFDSTKEVYVNKIEQENYFDDIQQEVIDIFNQFPINEQPSTLVDVGCDDGGLLKKIYLTVRDHTQRGQYLEQNPLLLVGVGNNQKALEKITDTLKSIETEHEVILSDSNNPDNLNIAIKNLGVSSENKVLYIHPFFNQALTIDKAKSVNNSLFPLVASQLQYYLNNEGQLLDTLTVLSHWQLHLKAWSNSIGKSGLLVHQAHTLSTQKTFEYLDRSENFYFDTIHSLTHQYLISAETFLILAANTGLFNKYQVKHYPELSSFCRASFHHLTKRDYSIRFATENDLEKLLQLEEMCWKEQLRTPKEQILTRIQKYPQGQFVLEKEGEVLGVIYSQCIVNDSELEKYNSDNVHELHDQKGSIIQLIAVNINPKSQSFGYGDQLLEFMLQRCSLIAGVLRVVAVSLCKNYNANDELSMERYIQQKGSKQDPILAFHDAHGARIVKPISNYRSKDYDNQGYGVLIEYDILNRIGQSNKNRSIVKDQSISFQKKQSLSQSEISQFLEKEIAQLLDVNISFIDFERPVMEIGLSSVDLMALQKQIEEKYNQVLQPGFFFEYNNLNKVVQYLLLQSKTFTKSDVWSKLNKENLIDKKEINQFLKEKIVQLLDIDITPAAFDYPVMEMGLNSADLLLLQKQIEEKFNLELQAGFFFEYNTINKVIDYLSTHLEVLPESNPLYVTKHKEEKSTKKIEEELDTDIAIVGMSCKLPGGIESADELWEVLASAKSMISPFPKERGKWPTGTDKPGIDKGGFLSDGDTFDAAFFRMSPKEATATDPQQRILLQLVWACLEDASIVPDTLKGTDTGVFIGASNCDYYRLMQASNLETQAHHAIGSSLAVLSNRISYFYDFNGPSLTIDTACSASLVALHTAIKSLRSSECSTALVGGVNFICHPDLSIAYQSAGMLSPDSRCKVFDAKANGYVRSEGAVMLLLKPLHKAIEDKDQIHGVIKGSAVNHGGLGGGLTVPNPQKQSELYVAAWKNAQISPKDLSYLEAHGTGTSLGDPIEIQGIKTAYSKLVPTEQAKNCTIGSVKSNLGHLESAAGITGLLKVILSMQHRQLPASINYEELNPKIHFQGTSFRIQDKLENWKTKIPRLAGVSSFGSGGANAHVVVQEYIADSKKSIAIDHNLFVLSAVNKDRLRDYVEKIINWSKNTADITNFTDAIYSWQVGRKAMKYRLAINVTSWKDLQDKLQQWLIGDINTNCTWTGQVNSITTNQQIKEKQFSEENLRKLAEKWVAGQDLDWKELYKGQHPKLISLPGYPFAKERYWIAVSEKTNTVSNSGSGSVLHPLLHKNASDFQEQRYSSTFSGREFFISDYKLGSDPDSKPKVLPVVGYLEMAHAAIREALASQEEPYILELQDIVWADPVQITETSPVHIALLAQTKQEFAFEVYSTDTDKELVHCQGYVTVKASSLKRVLDLTDLKRQTRVGEENSATIYNFFTRMGRSYGASYQGITTIHLGDRQLLAELEVPEVVVSSLQDYVLHPSIVESGLQAGIVLLGGDIHQVSVRSMVLDGLDSVQVLGACTQKMFAWVRYSADTDLDTKLDIDLCDSKGDICVELRGVYYKEETFTSIGQESYAQVAVPKQLEAKEKEATKESLAPKEIYIPLTDSNKADTFHTGEKGEKAVFTEIPLQKPSGILLVSPEELQAEEGQQEVPVLKLQIGLSSTTANTLGETHIPVGVSYVRLLDHGNGMYSIRIDCRTNENTLSKEVINQLVEALEFVQQISSLKVLLLKGIDSVFLQGDREAYNEAVLQNLHVAIASFPYPLVSVMQGDATGAGFLIGALSDFMICSKESTYGYSDLDAGMFASVEEEALFKERFGEALTLDLLYQSRVLQGKELQQKGWSFPVLPSEQVEEYAEQLAVSLSKKSQTALRLLKQHLGRHILKYTKKLKTVAIVKEQSSSTPNKPKITCSSKYLQLENTAPHILTIQIGTGKKPYTLTDLISGLTDVFSQVAKSKYYKAIVLTSDGSEFISVSDRETSEEEILKIQDLIYGSPIPVIAAIRSNAKDISLWIAQSCDGCIYQTEGRYSASKLLERPELAKRAAMVFADRLSPYVCKELLLRGKTYTGAELQQQLGAVTVVDKAEVLAKAKELAQQWTKLPLASVTSWKQEHALLIREKIEQLPVWSETKAPTEVSFPEVPTAIALHTKVIQATLYPEGILEVKMEDRDAKNMFSDAFMEGVTEIFEHIAESKAYKVVILTGYDNYFISGGTKEMLLDIQEGRIKFTDTKIYHIAMECKIPVIAAMQGHGIGAGWSMGMFSDFILFSEQSHYVSPYMTYGFTPGAAATLAFPDKTGYDLARETLLTAVEYSGRELQEKGLFYPVFPRQELLSKAFDLAKEIAKHSRDSLIAIKEQLTKHLTDQLEDTYHLELEMHEKTFVGKTETLQQIESNFNQDNANSTIGTDSTNKLDLSEPQNISTHTNILREIIDGLKILLAQELHMAEDEIDEDSQFVDLGLDSIIGVTWIRKINEKYKISINATKVYSYPNLTEFSSYVKEEAEKNGILPVKREPEKQVVQVNNPVDLKSINAPLSTFRKLIPQRNLLVSKPDTPLEYQSHSIAVVGMAGQFPESKDIEVFWENIAEGKNCIKEIPLKRWDIDKYYQEGDTVSGKTYSKWMGALEEYDLFDPLFFNISPSEAESMDPQQRLFLQTCWHAIENAGYNAKSLANSKCGVFVGCGQGDYHLLSKELQISAYGFTGGDNSILAARISYFLNLQGPCLTIDTACSSSLVAIANACDSLTLGKSDLVLAGGVYVGTGSDMHVKASQMGMLSPDGKCYTFDQRANGFVPGEGVGVVMLKRLEDAEKDQDNILGVIQGWGVNQDGKTNGITAPNTKAQSKLQQEIYDKYKIDPASIQLVEAHGTGTKLGDPIEVEALVESFKKYTSEKEYCALGSVKSNIGHSLMAAGVSGMIKLLMSLKYKKLPPTINFGELNEHISLENSPFYVNTELKDWEVKKGQRRQAAISSFGFSGTNAHMVIAEYPSPLETNIEVNNSIRNIDCILPLSARTEEQLQQKVIDLFNHIHKERKSLDIMEVAYTLQTGRVEMEQRLGFVANSIDQLAEKLKSYIEDKRNIDGVFVGKAKHNEDTISLFVHDSDLQETVDKWIHQKKLSNLVNLWVKGYDLDWNELYGNVKPRRINLPGYPFAKDRYWVDVTETSHLISSNVSDALLHPLLHKNTSILHEQRYSSRFSGQEPFLNQDKERELKFLPELTSLEMACAAVKNSLPLQTEQGIIELNNIVWAEPMVATKHTEFTISLYEKSNSQIDYEICSHLENEEIIHSQGTSHINNLSAPDNKDIEELKGQMRLVELGVVNPEIINIYQGENQLLAQLGLLNNTVLNQSRFMLFPVVMEHTLQVTDFFLDNHQQLIPLSLRSMQIISVCTQDMFVWVRYSQNHQFKDETFSLDIDLYDEQGNVCMRMRELILGIRDEKSTQVFTTGNENITSSKQEEIQTLFFKEDWQTQPYADTQLRSNNQQTIIFIDKDFNEKLETEIENPLSKAIVVKQADIFQKVTSRSYQCNPNNPDDISKILNQVTSERNNPVRIIYFWAKDQGEKGIHMLFDLFKKIKSSKSLVTHVTLVGHYNPSEVNTCWDYSWIGFERSLKLLLPNVQLSLLYTDIAFCTSKQLLDASQHKGVLWYKNEERYILSLQSCKNNKITKEPVLKENGSYLITGGCGSLGLQFAHYLVENYNANLILVGRRQINSNIEKKINVLKEVGTGKVNYKALDVSDKEAILTLKSELSCNLSGIIHAAGVESSEPFYNRSTEDINTVLRPKSIGSMLLDEVFDQPSLDFICYFSSVSALLGDFGSCDYAVASRFQMAYSQYREQKESHNGKTIVINWPLWQEGSMGNGNSEETSFYLKSSGQESLQTSHGINLWHDLLGSDRTQTFVILGKPSRLEQMLNRLYQTRLAMNAEITSDKTIGIADKGWKPQYQGLSLKECITSDIKQQVSIVTKINQTQLNTSENLTDYGFDSISLSKFARILTVHFGLEITPAIFFSATTISKLSDYFLQEYSTHMESFYNPPKTFDRTNKGKTNTVKLKSIKLSDHRFAPRVNTKLPTTLNKEPIAIVGMSGRFPKTHTVDQFWALLAEGKDAVTEIPSSRWDWHTQFTVAGDPNNKITTNKGGFIHGVDEFDPLFFEISPREAENMDPAERLLLMETYKAIEDARISPNDIRGKKVGVFVGMEEGQYDGITKQKGITTSGNAMISSRLSYFLDLHGPAIATNTACSSGLVALHQAVSSLRQGECETAIVAGISLLLSPENYVMMSEAGMLSEDGHCHSFSKNANGIGVGESVVVLMLKPLSAAITEKDSIYGTIKGSGINFDGKTNGVTAPNGERQAELIEKIYTDYQIDTNDLSYIVTHGTGTKLGDPVEINALVRAFKRLKDNQKSDAKREHCALTSCKSNVGHTLAASGLVSVVNLLKAMQYRQIPASLNCEEENDYITWKDSPFFINKKTRNWNKEEGKPYMGAVSSFGRSGTNAHVVIEEYQEPIDKVKSIPVTPQDDKVIILISARTEEQLQQKAHDLFNHIISPSQKTIQLNDLAYSLQVCKEEFEERLGFLVGSIAQLSEKLQAYLDGVEDMEDTYKGKAKRNQQDIAILNNDDDMKEAIDKWITRKKLSKLLELWVKGLAIDWKKFYSNGKPKRIALPAYPFAKDRYWIHTTTKDPLTVSKSFLNKLHPLVHQNTSDLIQQSYSSTFGGNEFFLEDHQYSRHKVLPAAIYLEMARAAVEMAMPITEGSVTMKMYDLEWAEPCVVNQDKNIKIVLSAQEDNQISYEILSYENDAESFHFQGNVVFDVESSIPKLDVQELMKQMREDSVQVSDLYKVLNNRGISYGHSLQALKEVYQENQQLLVRLKIPSIGQDNYVLHPSIIDSVLQASMVLMENKEPLVPIALESLTVVTTCVEEMFAWVRFSQRTPLDKEDIKLDIDLCDLQGNIVVIMKGLELEYFRNVPVIIEPKEITTATPQLWDKVSYLTKWEEQPIQTKNTIVSHKTVLIVCSSSTLGFEDEILKYYKQNKDIKTFLIRIADKTEQVSDTEWLCGLNDSEGFQNCLQDIKDIDTLYFLSMAEPNLDSNVLQELEVSYERNEIQFLRLIKSLKQGNKIKDSIESYVLTVDTCSINTKPNHFIGAGITGLAYSLAQGNYQFRVRNLDISSEDLKTPEDRKKLLENILQEAPTDRGEVFKIQSGKRYRQIQYKLNWDTDTHSTIREEGTYIIVGGSGTVGKIMTRNLIKKYKANVVWLGRSTETSEKVQTALQLFEEFSEKLLYIQADATNLDSMQQAVASIKQKYSNINGAIFAGMVFNFENSVDQTTEREFRSIFDLKAKGSWVFYHALKAESLDFMCYFSSGQAYSFSGASKLSAYASGITYSDSFVRSIQKHADFPVGIINWGFWKSTIETITERDNEVAVGNFDALEDNEGFKCFEQFVHELQKGRVHQVLCMKASKHIKTLMNCNNEEQISLTGMPMSSSISLSESIIEIPHKKIKELRRREETSELEDWITQLLFCQIDRLVKLGSSEQKNLKVSDLHKQCRILDKYIPWWDVCLNKLRQNNYIQWEAGTIIDWKKVDNKTIWEKWQVEKQKYLQDPDRKAWVALVNDCLEKLPEILQGNILATDVIFPDSSMEKVEGVYKNNLMSDTFNEVVANAVVAYVQQRVQADPKARLRILEIGAGTGGTSSIVFASLQPFKESIDTYCYTDLSKAFLFHAEKNYAPNNPYIQYQLLDIEKPIEDQGIEVGTYDLVIAANVLHATKDIRYTIQNAKTILHQNGYLLINELSTPALFNHLTFGLLDGWWLFKDADLRMPGSPGLYPVGWQQILEEEGFPSVLFPAKEAHILGQQIIFAQSDGVVRQKISVEKEEKITLPVSTIVKNKTVQLQKQNNVELQKSNIVSKSSQKIQEYIRVQILNSLSESLKISSESIDPDIAFSDYGIDSILGVSFIKQINESLSISLNTAVIFEHSSVHRLSKYVMSSYKSQIELNMVPHLDNTIITNEDPVPNVHEQNTNGKVSRLPQNRFTFRNESSSRRFSGKKEVDRSEIAVVGISGMFPKADNIEKFWQNLEQGVDGVEELPNRYLDKKNYFSSQKQPGKTRCKWGGIVEDRDCFDPLFFNISPKEAESMNPHQRLILQESWNAIENAGYNPRDFSGSQTGIYIGAEPTGYSGETFTGYSDAIIASRLSYILNLNGPSFVVNTGCSSSAVALHLACESLRNKETDMALAGGINACLEQDMLVRLDEIGMVSPSGRCFTFDQNADGTIMSEGVGVVVLKRLEDAMESGDKIYGLISGSGINQDGASNGITAPNGAAQEKLIVDTYNKFKIDPEKISYVEAHGTGTKLGDPVETNALVRAFETFTKNKEFCAVGSAKSYIGHTAAAAGVIGLIKVLLSLQHNKIPKLLNFKTINPLIEFKDSPFYINTDVQDWKPSKDTPRMAAINSFGHSGTNAHLVVKEYIQPKNTLVSKRIHPVIIPLSAKTSEQLLQKVMGLLEFINVQKDRSVSLEETLDLVEMGYTLQVGREAMEERLGFIVNSVEDLEKKLHKYSNGERNIENIWIGQGKPNKDIQTLFSGDVDLQEIIDKWIVENKLNSLIDLWVKGVDLDWDKLYVEVKPNRIHLPSYPFAKERYWFHKSKNKGLAKKENVVSTGLHPLLHQNTSDLNQQSYTTNFNGEEFFLKDHQVDKHKILPAVAYLEMAQVAVNKALPVQEEPFILELKNVVWLQPVVVSEYKQVSIVLFENDEDGNTIEKIDFEIYSTNSQNEEVIHCQGQAILKRKEETLILDIDQLREEMQYNSIESHTVYNSFKQMGLDYGPAHQGVTAIYMGEDQLLSHLSLPLVIEASQNDFTLHPSLIDCALQSCISLMVDLDNLPSQPLLPFALESVRILSACTKEMFVWARYANGSKPGDKLIKLDLDLCDQEGNICVQMHGFSSRTLEGEIGIISQNNLNDRPYDDDFYNNIIEKILNNEISVEEAAKLN</sequence>
<dbReference type="GO" id="GO:0004315">
    <property type="term" value="F:3-oxoacyl-[acyl-carrier-protein] synthase activity"/>
    <property type="evidence" value="ECO:0007669"/>
    <property type="project" value="InterPro"/>
</dbReference>
<dbReference type="SUPFAM" id="SSF55729">
    <property type="entry name" value="Acyl-CoA N-acyltransferases (Nat)"/>
    <property type="match status" value="1"/>
</dbReference>
<proteinExistence type="inferred from homology"/>
<dbReference type="Pfam" id="PF02801">
    <property type="entry name" value="Ketoacyl-synt_C"/>
    <property type="match status" value="4"/>
</dbReference>
<evidence type="ECO:0000259" key="15">
    <source>
        <dbReference type="PROSITE" id="PS50075"/>
    </source>
</evidence>
<evidence type="ECO:0000256" key="5">
    <source>
        <dbReference type="ARBA" id="ARBA00022490"/>
    </source>
</evidence>
<evidence type="ECO:0000313" key="19">
    <source>
        <dbReference type="EMBL" id="GGX26855.1"/>
    </source>
</evidence>
<dbReference type="Pfam" id="PF08659">
    <property type="entry name" value="KR"/>
    <property type="match status" value="2"/>
</dbReference>
<comment type="subcellular location">
    <subcellularLocation>
        <location evidence="2">Cytoplasm</location>
    </subcellularLocation>
</comment>
<dbReference type="InterPro" id="IPR049900">
    <property type="entry name" value="PKS_mFAS_DH"/>
</dbReference>
<dbReference type="Gene3D" id="3.90.226.10">
    <property type="entry name" value="2-enoyl-CoA Hydratase, Chain A, domain 1"/>
    <property type="match status" value="3"/>
</dbReference>
<keyword evidence="10" id="KW-0511">Multifunctional enzyme</keyword>
<dbReference type="GO" id="GO:0004312">
    <property type="term" value="F:fatty acid synthase activity"/>
    <property type="evidence" value="ECO:0007669"/>
    <property type="project" value="TreeGrafter"/>
</dbReference>
<evidence type="ECO:0000256" key="9">
    <source>
        <dbReference type="ARBA" id="ARBA00022857"/>
    </source>
</evidence>
<evidence type="ECO:0000256" key="6">
    <source>
        <dbReference type="ARBA" id="ARBA00022553"/>
    </source>
</evidence>
<feature type="region of interest" description="N-terminal hotdog fold" evidence="13">
    <location>
        <begin position="6849"/>
        <end position="6976"/>
    </location>
</feature>
<feature type="region of interest" description="C-terminal hotdog fold" evidence="13">
    <location>
        <begin position="1627"/>
        <end position="1774"/>
    </location>
</feature>
<protein>
    <submittedName>
        <fullName evidence="19">Uncharacterized protein</fullName>
    </submittedName>
</protein>
<dbReference type="Pfam" id="PF08242">
    <property type="entry name" value="Methyltransf_12"/>
    <property type="match status" value="1"/>
</dbReference>
<keyword evidence="8" id="KW-0677">Repeat</keyword>
<feature type="domain" description="PKS/mFAS DH" evidence="18">
    <location>
        <begin position="4885"/>
        <end position="5161"/>
    </location>
</feature>
<dbReference type="InterPro" id="IPR016181">
    <property type="entry name" value="Acyl_CoA_acyltransferase"/>
</dbReference>
<evidence type="ECO:0000256" key="1">
    <source>
        <dbReference type="ARBA" id="ARBA00003299"/>
    </source>
</evidence>